<dbReference type="EMBL" id="MJEQ01002150">
    <property type="protein sequence ID" value="OIT28157.1"/>
    <property type="molecule type" value="Genomic_DNA"/>
</dbReference>
<reference evidence="2" key="1">
    <citation type="submission" date="2016-11" db="EMBL/GenBank/DDBJ databases">
        <title>The genome of Nicotiana attenuata.</title>
        <authorList>
            <person name="Xu S."/>
            <person name="Brockmoeller T."/>
            <person name="Gaquerel E."/>
            <person name="Navarro A."/>
            <person name="Kuhl H."/>
            <person name="Gase K."/>
            <person name="Ling Z."/>
            <person name="Zhou W."/>
            <person name="Kreitzer C."/>
            <person name="Stanke M."/>
            <person name="Tang H."/>
            <person name="Lyons E."/>
            <person name="Pandey P."/>
            <person name="Pandey S.P."/>
            <person name="Timmermann B."/>
            <person name="Baldwin I.T."/>
        </authorList>
    </citation>
    <scope>NUCLEOTIDE SEQUENCE [LARGE SCALE GENOMIC DNA]</scope>
    <source>
        <strain evidence="2">UT</strain>
    </source>
</reference>
<sequence length="233" mass="26034">MDKMMVTRKLLRQEVAAVNQQNNDNERRQIVPVDVGQQIQTTNKFAALEVEDEGDNEHPVILVEEVAVQDTPKQKELNPNASVFTPKSTGVASSKRGNVENVGENRTLAKEGTNKGKESTAQWVNRTFPVLNVTTNQYCQELPSQSLDTNMIPEQENLKDKVTFVGGRLWGQQHEEESDEGEFLEGHEDVEEVQDKDPDVEEQSVYGKSTKLEVQSAEEGVNVNIAAEQPLTD</sequence>
<accession>A0A1J6KDJ6</accession>
<name>A0A1J6KDJ6_NICAT</name>
<feature type="compositionally biased region" description="Polar residues" evidence="1">
    <location>
        <begin position="77"/>
        <end position="96"/>
    </location>
</feature>
<organism evidence="2 3">
    <name type="scientific">Nicotiana attenuata</name>
    <name type="common">Coyote tobacco</name>
    <dbReference type="NCBI Taxonomy" id="49451"/>
    <lineage>
        <taxon>Eukaryota</taxon>
        <taxon>Viridiplantae</taxon>
        <taxon>Streptophyta</taxon>
        <taxon>Embryophyta</taxon>
        <taxon>Tracheophyta</taxon>
        <taxon>Spermatophyta</taxon>
        <taxon>Magnoliopsida</taxon>
        <taxon>eudicotyledons</taxon>
        <taxon>Gunneridae</taxon>
        <taxon>Pentapetalae</taxon>
        <taxon>asterids</taxon>
        <taxon>lamiids</taxon>
        <taxon>Solanales</taxon>
        <taxon>Solanaceae</taxon>
        <taxon>Nicotianoideae</taxon>
        <taxon>Nicotianeae</taxon>
        <taxon>Nicotiana</taxon>
    </lineage>
</organism>
<dbReference type="AlphaFoldDB" id="A0A1J6KDJ6"/>
<evidence type="ECO:0000313" key="2">
    <source>
        <dbReference type="EMBL" id="OIT28157.1"/>
    </source>
</evidence>
<proteinExistence type="predicted"/>
<gene>
    <name evidence="2" type="ORF">A4A49_27711</name>
</gene>
<comment type="caution">
    <text evidence="2">The sequence shown here is derived from an EMBL/GenBank/DDBJ whole genome shotgun (WGS) entry which is preliminary data.</text>
</comment>
<evidence type="ECO:0000313" key="3">
    <source>
        <dbReference type="Proteomes" id="UP000187609"/>
    </source>
</evidence>
<keyword evidence="3" id="KW-1185">Reference proteome</keyword>
<protein>
    <submittedName>
        <fullName evidence="2">Uncharacterized protein</fullName>
    </submittedName>
</protein>
<dbReference type="Gramene" id="OIT28157">
    <property type="protein sequence ID" value="OIT28157"/>
    <property type="gene ID" value="A4A49_27711"/>
</dbReference>
<feature type="region of interest" description="Disordered" evidence="1">
    <location>
        <begin position="76"/>
        <end position="97"/>
    </location>
</feature>
<dbReference type="Proteomes" id="UP000187609">
    <property type="component" value="Unassembled WGS sequence"/>
</dbReference>
<evidence type="ECO:0000256" key="1">
    <source>
        <dbReference type="SAM" id="MobiDB-lite"/>
    </source>
</evidence>